<dbReference type="GO" id="GO:0045277">
    <property type="term" value="C:respiratory chain complex IV"/>
    <property type="evidence" value="ECO:0007669"/>
    <property type="project" value="UniProtKB-UniRule"/>
</dbReference>
<evidence type="ECO:0000256" key="6">
    <source>
        <dbReference type="ARBA" id="ARBA00022946"/>
    </source>
</evidence>
<evidence type="ECO:0000256" key="1">
    <source>
        <dbReference type="ARBA" id="ARBA00004434"/>
    </source>
</evidence>
<evidence type="ECO:0000256" key="3">
    <source>
        <dbReference type="ARBA" id="ARBA00010514"/>
    </source>
</evidence>
<dbReference type="InterPro" id="IPR004202">
    <property type="entry name" value="COX7C/Cox8"/>
</dbReference>
<evidence type="ECO:0000313" key="12">
    <source>
        <dbReference type="EMBL" id="KAJ7216410.1"/>
    </source>
</evidence>
<comment type="subunit">
    <text evidence="11">Component of the cytochrome c oxidase (complex IV, CIV), a multisubunit enzyme composed of a catalytic core of 3 subunits and several supernumerary subunits. The complex exists as a monomer or a dimer and forms supercomplexes (SCs) in the inner mitochondrial membrane with ubiquinol-cytochrome c oxidoreductase (cytochrome b-c1 complex, complex III, CIII).</text>
</comment>
<comment type="similarity">
    <text evidence="3 11">Belongs to the cytochrome c oxidase VIIc family.</text>
</comment>
<gene>
    <name evidence="12" type="ORF">GGX14DRAFT_696269</name>
</gene>
<dbReference type="PANTHER" id="PTHR13313:SF0">
    <property type="entry name" value="CYTOCHROME C OXIDASE SUBUNIT 7C, MITOCHONDRIAL"/>
    <property type="match status" value="1"/>
</dbReference>
<dbReference type="InterPro" id="IPR036636">
    <property type="entry name" value="COX7C/Cox8_sf"/>
</dbReference>
<feature type="transmembrane region" description="Helical" evidence="11">
    <location>
        <begin position="63"/>
        <end position="87"/>
    </location>
</feature>
<evidence type="ECO:0000256" key="8">
    <source>
        <dbReference type="ARBA" id="ARBA00023128"/>
    </source>
</evidence>
<proteinExistence type="inferred from homology"/>
<evidence type="ECO:0000256" key="2">
    <source>
        <dbReference type="ARBA" id="ARBA00004673"/>
    </source>
</evidence>
<protein>
    <recommendedName>
        <fullName evidence="10 11">Cytochrome c oxidase subunit 8, mitochondrial</fullName>
    </recommendedName>
    <alternativeName>
        <fullName evidence="11">Cytochrome c oxidase polypeptide VIII</fullName>
    </alternativeName>
</protein>
<dbReference type="GO" id="GO:0006123">
    <property type="term" value="P:mitochondrial electron transport, cytochrome c to oxygen"/>
    <property type="evidence" value="ECO:0007669"/>
    <property type="project" value="UniProtKB-UniRule"/>
</dbReference>
<sequence length="97" mass="10744">MFSFKKRELQAQLNRTALHQMSAPLVRASMRAQPMMMRLGGRYAHAHSTYQNIPFSTENKAALAAKCVGFMGAGFALPFVAVAWQWYKPGGLRNPGA</sequence>
<dbReference type="EMBL" id="JARJCW010000015">
    <property type="protein sequence ID" value="KAJ7216410.1"/>
    <property type="molecule type" value="Genomic_DNA"/>
</dbReference>
<keyword evidence="7 11" id="KW-1133">Transmembrane helix</keyword>
<dbReference type="FunFam" id="4.10.49.10:FF:000001">
    <property type="entry name" value="Cytochrome c oxidase subunit 7C"/>
    <property type="match status" value="1"/>
</dbReference>
<organism evidence="12 13">
    <name type="scientific">Mycena pura</name>
    <dbReference type="NCBI Taxonomy" id="153505"/>
    <lineage>
        <taxon>Eukaryota</taxon>
        <taxon>Fungi</taxon>
        <taxon>Dikarya</taxon>
        <taxon>Basidiomycota</taxon>
        <taxon>Agaricomycotina</taxon>
        <taxon>Agaricomycetes</taxon>
        <taxon>Agaricomycetidae</taxon>
        <taxon>Agaricales</taxon>
        <taxon>Marasmiineae</taxon>
        <taxon>Mycenaceae</taxon>
        <taxon>Mycena</taxon>
    </lineage>
</organism>
<dbReference type="Pfam" id="PF02935">
    <property type="entry name" value="COX7C"/>
    <property type="match status" value="1"/>
</dbReference>
<dbReference type="PANTHER" id="PTHR13313">
    <property type="entry name" value="CYTOCHROME C OXIDASE SUBUNIT VIIC"/>
    <property type="match status" value="1"/>
</dbReference>
<evidence type="ECO:0000256" key="9">
    <source>
        <dbReference type="ARBA" id="ARBA00023136"/>
    </source>
</evidence>
<name>A0AAD6VMR8_9AGAR</name>
<evidence type="ECO:0000256" key="5">
    <source>
        <dbReference type="ARBA" id="ARBA00022792"/>
    </source>
</evidence>
<dbReference type="SUPFAM" id="SSF81427">
    <property type="entry name" value="Mitochondrial cytochrome c oxidase subunit VIIc (aka VIIIa)"/>
    <property type="match status" value="1"/>
</dbReference>
<keyword evidence="4 11" id="KW-0812">Transmembrane</keyword>
<evidence type="ECO:0000256" key="7">
    <source>
        <dbReference type="ARBA" id="ARBA00022989"/>
    </source>
</evidence>
<evidence type="ECO:0000313" key="13">
    <source>
        <dbReference type="Proteomes" id="UP001219525"/>
    </source>
</evidence>
<keyword evidence="13" id="KW-1185">Reference proteome</keyword>
<evidence type="ECO:0000256" key="11">
    <source>
        <dbReference type="RuleBase" id="RU368123"/>
    </source>
</evidence>
<reference evidence="12" key="1">
    <citation type="submission" date="2023-03" db="EMBL/GenBank/DDBJ databases">
        <title>Massive genome expansion in bonnet fungi (Mycena s.s.) driven by repeated elements and novel gene families across ecological guilds.</title>
        <authorList>
            <consortium name="Lawrence Berkeley National Laboratory"/>
            <person name="Harder C.B."/>
            <person name="Miyauchi S."/>
            <person name="Viragh M."/>
            <person name="Kuo A."/>
            <person name="Thoen E."/>
            <person name="Andreopoulos B."/>
            <person name="Lu D."/>
            <person name="Skrede I."/>
            <person name="Drula E."/>
            <person name="Henrissat B."/>
            <person name="Morin E."/>
            <person name="Kohler A."/>
            <person name="Barry K."/>
            <person name="LaButti K."/>
            <person name="Morin E."/>
            <person name="Salamov A."/>
            <person name="Lipzen A."/>
            <person name="Mereny Z."/>
            <person name="Hegedus B."/>
            <person name="Baldrian P."/>
            <person name="Stursova M."/>
            <person name="Weitz H."/>
            <person name="Taylor A."/>
            <person name="Grigoriev I.V."/>
            <person name="Nagy L.G."/>
            <person name="Martin F."/>
            <person name="Kauserud H."/>
        </authorList>
    </citation>
    <scope>NUCLEOTIDE SEQUENCE</scope>
    <source>
        <strain evidence="12">9144</strain>
    </source>
</reference>
<keyword evidence="6 11" id="KW-0809">Transit peptide</keyword>
<dbReference type="AlphaFoldDB" id="A0AAD6VMR8"/>
<comment type="function">
    <text evidence="11">Component of the cytochrome c oxidase, the last enzyme in the mitochondrial electron transport chain which drives oxidative phosphorylation. The respiratory chain contains 3 multisubunit complexes succinate dehydrogenase (complex II, CII), ubiquinol-cytochrome c oxidoreductase (cytochrome b-c1 complex, complex III, CIII) and cytochrome c oxidase (complex IV, CIV), that cooperate to transfer electrons derived from NADH and succinate to molecular oxygen, creating an electrochemical gradient over the inner membrane that drives transmembrane transport and the ATP synthase. Cytochrome c oxidase is the component of the respiratory chain that catalyzes the reduction of oxygen to water. Electrons originating from reduced cytochrome c in the intermembrane space (IMS) are transferred via the dinuclear copper A center (CU(A)) of subunit 2 and heme A of subunit 1 to the active site in subunit 1, a binuclear center (BNC) formed by heme A3 and copper B (CU(B)). The BNC reduces molecular oxygen to 2 water molecules using 4 electrons from cytochrome c in the IMS and 4 protons from the mitochondrial matrix.</text>
</comment>
<dbReference type="Proteomes" id="UP001219525">
    <property type="component" value="Unassembled WGS sequence"/>
</dbReference>
<comment type="caution">
    <text evidence="12">The sequence shown here is derived from an EMBL/GenBank/DDBJ whole genome shotgun (WGS) entry which is preliminary data.</text>
</comment>
<accession>A0AAD6VMR8</accession>
<evidence type="ECO:0000256" key="10">
    <source>
        <dbReference type="ARBA" id="ARBA00071004"/>
    </source>
</evidence>
<evidence type="ECO:0000256" key="4">
    <source>
        <dbReference type="ARBA" id="ARBA00022692"/>
    </source>
</evidence>
<comment type="subcellular location">
    <subcellularLocation>
        <location evidence="1 11">Mitochondrion inner membrane</location>
        <topology evidence="1 11">Single-pass membrane protein</topology>
    </subcellularLocation>
</comment>
<comment type="pathway">
    <text evidence="2 11">Energy metabolism; oxidative phosphorylation.</text>
</comment>
<keyword evidence="9 11" id="KW-0472">Membrane</keyword>
<keyword evidence="8 11" id="KW-0496">Mitochondrion</keyword>
<dbReference type="GO" id="GO:0005743">
    <property type="term" value="C:mitochondrial inner membrane"/>
    <property type="evidence" value="ECO:0007669"/>
    <property type="project" value="UniProtKB-SubCell"/>
</dbReference>
<dbReference type="Gene3D" id="4.10.49.10">
    <property type="entry name" value="Cytochrome c oxidase subunit VIIc"/>
    <property type="match status" value="1"/>
</dbReference>
<keyword evidence="5 11" id="KW-0999">Mitochondrion inner membrane</keyword>